<keyword evidence="1 9" id="KW-0963">Cytoplasm</keyword>
<name>A0A857DLL4_9FIRM</name>
<dbReference type="GO" id="GO:0008270">
    <property type="term" value="F:zinc ion binding"/>
    <property type="evidence" value="ECO:0007669"/>
    <property type="project" value="InterPro"/>
</dbReference>
<feature type="binding site" evidence="12">
    <location>
        <position position="77"/>
    </location>
    <ligand>
        <name>Zn(2+)</name>
        <dbReference type="ChEBI" id="CHEBI:29105"/>
        <label>1</label>
        <note>catalytic</note>
    </ligand>
</feature>
<dbReference type="InterPro" id="IPR011108">
    <property type="entry name" value="RMMBL"/>
</dbReference>
<sequence length="599" mass="65673">MTKENKLQIIPLGGLGEIGKNMTVIRYNNKIVLVDAGLTFPNEDLLGIDIVIPDYTYLVENQAMVAGILITHGHEDHIGALPYLLKDLNVPVYGTRLTIGLIQSKLKEANITKATLNVIHPNDTVRLGAFRVEFINISHSIPGSVGLAIHTPIGTIVHTGDFKLDHTPVSGDVLDIHKFTELGEHGVLCLMSDSTNVDRPGFTMSERSVGQNIDEAFFHAEGRIIFASFASNINRLQQAISAAVKCQRKVAAIGRSMVNVINIAMDLGYLDIPEGTLIEVDKAMDYPGNQLCILTTGSQGEPMSALSRIASGDHRQISISENDTVIISASAIPGNEKAISRNIDQLLKLGAHVIYEQISGMHVSGHASEEELKLMFSMVKPKYFLPVHGEYRMLVKHAELAQQVGIPKENIFIAENGSVLEFTDEGAKMAESIPAGRVLIDGFGIGDVGNIVLRDRKQLSQDGILIAVLTVSRPTGALVAGPDVVTRGFIYVRESEEIISEVRYLIREAMQECQQKGINQWAPIKNKVKDIVGKHLYQRTGRRPMILVIIQEVNSEAIKDANKKDTAAREATNKPPNYKEMAVKARPKRTMKPKIQAPT</sequence>
<keyword evidence="4 9" id="KW-0255">Endonuclease</keyword>
<evidence type="ECO:0000256" key="1">
    <source>
        <dbReference type="ARBA" id="ARBA00022490"/>
    </source>
</evidence>
<feature type="active site" description="Proton acceptor" evidence="10">
    <location>
        <position position="366"/>
    </location>
</feature>
<evidence type="ECO:0000256" key="5">
    <source>
        <dbReference type="ARBA" id="ARBA00022801"/>
    </source>
</evidence>
<dbReference type="GO" id="GO:0003723">
    <property type="term" value="F:RNA binding"/>
    <property type="evidence" value="ECO:0007669"/>
    <property type="project" value="UniProtKB-UniRule"/>
</dbReference>
<dbReference type="InterPro" id="IPR036866">
    <property type="entry name" value="RibonucZ/Hydroxyglut_hydro"/>
</dbReference>
<evidence type="ECO:0000256" key="8">
    <source>
        <dbReference type="ARBA" id="ARBA00022884"/>
    </source>
</evidence>
<dbReference type="GO" id="GO:0004521">
    <property type="term" value="F:RNA endonuclease activity"/>
    <property type="evidence" value="ECO:0007669"/>
    <property type="project" value="UniProtKB-UniRule"/>
</dbReference>
<evidence type="ECO:0000256" key="9">
    <source>
        <dbReference type="HAMAP-Rule" id="MF_01491"/>
    </source>
</evidence>
<dbReference type="EC" id="3.1.-.-" evidence="9"/>
<dbReference type="InterPro" id="IPR004613">
    <property type="entry name" value="RNase_J"/>
</dbReference>
<feature type="compositionally biased region" description="Basic and acidic residues" evidence="13">
    <location>
        <begin position="561"/>
        <end position="572"/>
    </location>
</feature>
<dbReference type="Gene3D" id="3.60.15.10">
    <property type="entry name" value="Ribonuclease Z/Hydroxyacylglutathione hydrolase-like"/>
    <property type="match status" value="1"/>
</dbReference>
<dbReference type="PANTHER" id="PTHR43694">
    <property type="entry name" value="RIBONUCLEASE J"/>
    <property type="match status" value="1"/>
</dbReference>
<gene>
    <name evidence="9" type="primary">rnj</name>
    <name evidence="15" type="ORF">GQ588_12975</name>
</gene>
<feature type="binding site" evidence="12">
    <location>
        <position position="76"/>
    </location>
    <ligand>
        <name>Zn(2+)</name>
        <dbReference type="ChEBI" id="CHEBI:29105"/>
        <label>1</label>
        <note>catalytic</note>
    </ligand>
</feature>
<dbReference type="InterPro" id="IPR030854">
    <property type="entry name" value="RNase_J_bac"/>
</dbReference>
<dbReference type="Gene3D" id="3.10.20.580">
    <property type="match status" value="1"/>
</dbReference>
<dbReference type="NCBIfam" id="TIGR00649">
    <property type="entry name" value="MG423"/>
    <property type="match status" value="1"/>
</dbReference>
<evidence type="ECO:0000259" key="14">
    <source>
        <dbReference type="SMART" id="SM00849"/>
    </source>
</evidence>
<comment type="subunit">
    <text evidence="9">Homodimer, may be a subunit of the RNA degradosome.</text>
</comment>
<feature type="binding site" evidence="12">
    <location>
        <position position="72"/>
    </location>
    <ligand>
        <name>Zn(2+)</name>
        <dbReference type="ChEBI" id="CHEBI:29105"/>
        <label>1</label>
        <note>catalytic</note>
    </ligand>
</feature>
<keyword evidence="5 9" id="KW-0378">Hydrolase</keyword>
<comment type="cofactor">
    <cofactor evidence="12">
        <name>Zn(2+)</name>
        <dbReference type="ChEBI" id="CHEBI:29105"/>
    </cofactor>
    <text evidence="12">Binds 2 Zn(2+) ions per subunit. It is not clear if Zn(2+) or Mg(2+) is physiologically important.</text>
</comment>
<dbReference type="PROSITE" id="PS01292">
    <property type="entry name" value="UPF0036"/>
    <property type="match status" value="1"/>
</dbReference>
<dbReference type="InterPro" id="IPR001587">
    <property type="entry name" value="RNase_J_CS"/>
</dbReference>
<feature type="active site" description="Proton donor" evidence="10">
    <location>
        <position position="193"/>
    </location>
</feature>
<dbReference type="PIRSF" id="PIRSF004803">
    <property type="entry name" value="RnjA"/>
    <property type="match status" value="1"/>
</dbReference>
<keyword evidence="12" id="KW-0106">Calcium</keyword>
<accession>A0A857DLL4</accession>
<keyword evidence="9" id="KW-0698">rRNA processing</keyword>
<evidence type="ECO:0000256" key="13">
    <source>
        <dbReference type="SAM" id="MobiDB-lite"/>
    </source>
</evidence>
<evidence type="ECO:0000256" key="10">
    <source>
        <dbReference type="PIRSR" id="PIRSR004803-1"/>
    </source>
</evidence>
<evidence type="ECO:0000256" key="3">
    <source>
        <dbReference type="ARBA" id="ARBA00022723"/>
    </source>
</evidence>
<comment type="cofactor">
    <cofactor evidence="12">
        <name>Ca(2+)</name>
        <dbReference type="ChEBI" id="CHEBI:29108"/>
    </cofactor>
    <text evidence="12">Binds 1 Ca(2+) cation per subunit. Seen in 1 crystal structure, it is not clear if it is physiologically important.</text>
</comment>
<feature type="binding site" evidence="12">
    <location>
        <position position="161"/>
    </location>
    <ligand>
        <name>Zn(2+)</name>
        <dbReference type="ChEBI" id="CHEBI:29105"/>
        <label>1</label>
        <note>catalytic</note>
    </ligand>
</feature>
<dbReference type="Pfam" id="PF17770">
    <property type="entry name" value="RNase_J_C"/>
    <property type="match status" value="1"/>
</dbReference>
<evidence type="ECO:0000256" key="4">
    <source>
        <dbReference type="ARBA" id="ARBA00022759"/>
    </source>
</evidence>
<feature type="domain" description="Metallo-beta-lactamase" evidence="14">
    <location>
        <begin position="19"/>
        <end position="213"/>
    </location>
</feature>
<evidence type="ECO:0000256" key="12">
    <source>
        <dbReference type="PIRSR" id="PIRSR004803-3"/>
    </source>
</evidence>
<keyword evidence="6 12" id="KW-0862">Zinc</keyword>
<feature type="region of interest" description="Disordered" evidence="13">
    <location>
        <begin position="561"/>
        <end position="599"/>
    </location>
</feature>
<dbReference type="Pfam" id="PF00753">
    <property type="entry name" value="Lactamase_B"/>
    <property type="match status" value="1"/>
</dbReference>
<dbReference type="InterPro" id="IPR001279">
    <property type="entry name" value="Metallo-B-lactamas"/>
</dbReference>
<feature type="binding site" evidence="12">
    <location>
        <position position="441"/>
    </location>
    <ligand>
        <name>Ca(2+)</name>
        <dbReference type="ChEBI" id="CHEBI:29108"/>
    </ligand>
</feature>
<feature type="binding site" evidence="12">
    <location>
        <position position="388"/>
    </location>
    <ligand>
        <name>Zn(2+)</name>
        <dbReference type="ChEBI" id="CHEBI:29105"/>
        <label>1</label>
        <note>catalytic</note>
    </ligand>
</feature>
<evidence type="ECO:0000256" key="2">
    <source>
        <dbReference type="ARBA" id="ARBA00022722"/>
    </source>
</evidence>
<feature type="binding site" evidence="11">
    <location>
        <begin position="230"/>
        <end position="232"/>
    </location>
    <ligand>
        <name>substrate</name>
    </ligand>
</feature>
<dbReference type="CDD" id="cd07714">
    <property type="entry name" value="RNaseJ_MBL-fold"/>
    <property type="match status" value="1"/>
</dbReference>
<dbReference type="EMBL" id="CP046996">
    <property type="protein sequence ID" value="QHA01488.1"/>
    <property type="molecule type" value="Genomic_DNA"/>
</dbReference>
<dbReference type="AlphaFoldDB" id="A0A857DLL4"/>
<proteinExistence type="inferred from homology"/>
<evidence type="ECO:0000256" key="11">
    <source>
        <dbReference type="PIRSR" id="PIRSR004803-2"/>
    </source>
</evidence>
<keyword evidence="3 12" id="KW-0479">Metal-binding</keyword>
<evidence type="ECO:0000313" key="16">
    <source>
        <dbReference type="Proteomes" id="UP000430508"/>
    </source>
</evidence>
<dbReference type="RefSeq" id="WP_025206126.1">
    <property type="nucleotide sequence ID" value="NZ_CP046996.1"/>
</dbReference>
<feature type="binding site" evidence="12">
    <location>
        <position position="139"/>
    </location>
    <ligand>
        <name>Zn(2+)</name>
        <dbReference type="ChEBI" id="CHEBI:29105"/>
        <label>1</label>
        <note>catalytic</note>
    </ligand>
</feature>
<feature type="binding site" evidence="12">
    <location>
        <position position="74"/>
    </location>
    <ligand>
        <name>Zn(2+)</name>
        <dbReference type="ChEBI" id="CHEBI:29105"/>
        <label>1</label>
        <note>catalytic</note>
    </ligand>
</feature>
<organism evidence="15 16">
    <name type="scientific">Dehalobacter restrictus</name>
    <dbReference type="NCBI Taxonomy" id="55583"/>
    <lineage>
        <taxon>Bacteria</taxon>
        <taxon>Bacillati</taxon>
        <taxon>Bacillota</taxon>
        <taxon>Clostridia</taxon>
        <taxon>Eubacteriales</taxon>
        <taxon>Desulfitobacteriaceae</taxon>
        <taxon>Dehalobacter</taxon>
    </lineage>
</organism>
<dbReference type="HAMAP" id="MF_01491">
    <property type="entry name" value="RNase_J_bact"/>
    <property type="match status" value="1"/>
</dbReference>
<feature type="binding site" evidence="9 11">
    <location>
        <begin position="362"/>
        <end position="366"/>
    </location>
    <ligand>
        <name>substrate</name>
    </ligand>
</feature>
<keyword evidence="7 9" id="KW-0269">Exonuclease</keyword>
<dbReference type="InterPro" id="IPR055132">
    <property type="entry name" value="RNase_J_b_CASP"/>
</dbReference>
<dbReference type="InterPro" id="IPR041636">
    <property type="entry name" value="RNase_J_C"/>
</dbReference>
<dbReference type="SMART" id="SM00849">
    <property type="entry name" value="Lactamase_B"/>
    <property type="match status" value="1"/>
</dbReference>
<dbReference type="GO" id="GO:0006364">
    <property type="term" value="P:rRNA processing"/>
    <property type="evidence" value="ECO:0007669"/>
    <property type="project" value="UniProtKB-UniRule"/>
</dbReference>
<dbReference type="PANTHER" id="PTHR43694:SF1">
    <property type="entry name" value="RIBONUCLEASE J"/>
    <property type="match status" value="1"/>
</dbReference>
<feature type="binding site" evidence="12">
    <location>
        <position position="49"/>
    </location>
    <ligand>
        <name>Ca(2+)</name>
        <dbReference type="ChEBI" id="CHEBI:29108"/>
    </ligand>
</feature>
<comment type="similarity">
    <text evidence="9">Belongs to the metallo-beta-lactamase superfamily. RNA-metabolizing metallo-beta-lactamase-like family. Bacterial RNase J subfamily.</text>
</comment>
<dbReference type="GO" id="GO:0005737">
    <property type="term" value="C:cytoplasm"/>
    <property type="evidence" value="ECO:0007669"/>
    <property type="project" value="UniProtKB-SubCell"/>
</dbReference>
<dbReference type="Pfam" id="PF07521">
    <property type="entry name" value="RMMBL"/>
    <property type="match status" value="1"/>
</dbReference>
<evidence type="ECO:0000313" key="15">
    <source>
        <dbReference type="EMBL" id="QHA01488.1"/>
    </source>
</evidence>
<keyword evidence="2 9" id="KW-0540">Nuclease</keyword>
<dbReference type="Proteomes" id="UP000430508">
    <property type="component" value="Chromosome"/>
</dbReference>
<reference evidence="15 16" key="1">
    <citation type="submission" date="2019-12" db="EMBL/GenBank/DDBJ databases">
        <title>Sequence classification of anaerobic respiratory reductive dehalogenases: First we see many, then we see few.</title>
        <authorList>
            <person name="Molenda O."/>
            <person name="Puentes Jacome L.A."/>
            <person name="Cao X."/>
            <person name="Nesbo C.L."/>
            <person name="Tang S."/>
            <person name="Morson N."/>
            <person name="Patron J."/>
            <person name="Lomheim L."/>
            <person name="Wishart D.S."/>
            <person name="Edwards E.A."/>
        </authorList>
    </citation>
    <scope>NUCLEOTIDE SEQUENCE [LARGE SCALE GENOMIC DNA]</scope>
    <source>
        <strain evidence="15 16">12DCA</strain>
    </source>
</reference>
<dbReference type="InterPro" id="IPR042173">
    <property type="entry name" value="RNase_J_2"/>
</dbReference>
<protein>
    <recommendedName>
        <fullName evidence="9">Ribonuclease J</fullName>
        <shortName evidence="9">RNase J</shortName>
        <ecNumber evidence="9">3.1.-.-</ecNumber>
    </recommendedName>
</protein>
<dbReference type="SUPFAM" id="SSF56281">
    <property type="entry name" value="Metallo-hydrolase/oxidoreductase"/>
    <property type="match status" value="1"/>
</dbReference>
<evidence type="ECO:0000256" key="7">
    <source>
        <dbReference type="ARBA" id="ARBA00022839"/>
    </source>
</evidence>
<evidence type="ECO:0000256" key="6">
    <source>
        <dbReference type="ARBA" id="ARBA00022833"/>
    </source>
</evidence>
<dbReference type="Pfam" id="PF22505">
    <property type="entry name" value="RNase_J_b_CASP"/>
    <property type="match status" value="1"/>
</dbReference>
<feature type="binding site" evidence="12">
    <location>
        <position position="47"/>
    </location>
    <ligand>
        <name>Ca(2+)</name>
        <dbReference type="ChEBI" id="CHEBI:29108"/>
    </ligand>
</feature>
<keyword evidence="8 9" id="KW-0694">RNA-binding</keyword>
<comment type="function">
    <text evidence="9">An RNase that has 5'-3' exonuclease and possibly endonuclease activity. Involved in maturation of rRNA and in some organisms also mRNA maturation and/or decay.</text>
</comment>
<dbReference type="Gene3D" id="3.40.50.10710">
    <property type="entry name" value="Metallo-hydrolase/oxidoreductase"/>
    <property type="match status" value="1"/>
</dbReference>
<dbReference type="GO" id="GO:0004534">
    <property type="term" value="F:5'-3' RNA exonuclease activity"/>
    <property type="evidence" value="ECO:0007669"/>
    <property type="project" value="UniProtKB-UniRule"/>
</dbReference>
<comment type="subcellular location">
    <subcellularLocation>
        <location evidence="9">Cytoplasm</location>
    </subcellularLocation>
</comment>